<dbReference type="Gene3D" id="2.40.110.10">
    <property type="entry name" value="Butyryl-CoA Dehydrogenase, subunit A, domain 2"/>
    <property type="match status" value="1"/>
</dbReference>
<evidence type="ECO:0000313" key="11">
    <source>
        <dbReference type="Proteomes" id="UP000321749"/>
    </source>
</evidence>
<evidence type="ECO:0000256" key="5">
    <source>
        <dbReference type="ARBA" id="ARBA00023002"/>
    </source>
</evidence>
<dbReference type="InterPro" id="IPR046373">
    <property type="entry name" value="Acyl-CoA_Oxase/DH_mid-dom_sf"/>
</dbReference>
<evidence type="ECO:0000256" key="3">
    <source>
        <dbReference type="ARBA" id="ARBA00022630"/>
    </source>
</evidence>
<evidence type="ECO:0000313" key="10">
    <source>
        <dbReference type="EMBL" id="GEK79109.1"/>
    </source>
</evidence>
<dbReference type="Proteomes" id="UP000321749">
    <property type="component" value="Unassembled WGS sequence"/>
</dbReference>
<proteinExistence type="inferred from homology"/>
<keyword evidence="11" id="KW-1185">Reference proteome</keyword>
<dbReference type="AlphaFoldDB" id="A0AA87UR36"/>
<protein>
    <submittedName>
        <fullName evidence="10">Acyl-CoA dehydrogenase</fullName>
    </submittedName>
</protein>
<gene>
    <name evidence="10" type="ORF">ABA31_04600</name>
</gene>
<dbReference type="PANTHER" id="PTHR43884">
    <property type="entry name" value="ACYL-COA DEHYDROGENASE"/>
    <property type="match status" value="1"/>
</dbReference>
<evidence type="ECO:0000259" key="9">
    <source>
        <dbReference type="Pfam" id="PF02771"/>
    </source>
</evidence>
<dbReference type="Gene3D" id="1.10.540.10">
    <property type="entry name" value="Acyl-CoA dehydrogenase/oxidase, N-terminal domain"/>
    <property type="match status" value="1"/>
</dbReference>
<keyword evidence="4 6" id="KW-0274">FAD</keyword>
<dbReference type="InterPro" id="IPR037069">
    <property type="entry name" value="AcylCoA_DH/ox_N_sf"/>
</dbReference>
<dbReference type="InterPro" id="IPR006089">
    <property type="entry name" value="Acyl-CoA_DH_CS"/>
</dbReference>
<accession>A0AA87UR36</accession>
<dbReference type="SUPFAM" id="SSF47203">
    <property type="entry name" value="Acyl-CoA dehydrogenase C-terminal domain-like"/>
    <property type="match status" value="1"/>
</dbReference>
<evidence type="ECO:0000256" key="1">
    <source>
        <dbReference type="ARBA" id="ARBA00001974"/>
    </source>
</evidence>
<evidence type="ECO:0000256" key="4">
    <source>
        <dbReference type="ARBA" id="ARBA00022827"/>
    </source>
</evidence>
<dbReference type="PANTHER" id="PTHR43884:SF12">
    <property type="entry name" value="ISOVALERYL-COA DEHYDROGENASE, MITOCHONDRIAL-RELATED"/>
    <property type="match status" value="1"/>
</dbReference>
<reference evidence="10 11" key="1">
    <citation type="submission" date="2019-07" db="EMBL/GenBank/DDBJ databases">
        <title>Whole genome shotgun sequence of Agrococcus baldri NBRC 103055.</title>
        <authorList>
            <person name="Hosoyama A."/>
            <person name="Uohara A."/>
            <person name="Ohji S."/>
            <person name="Ichikawa N."/>
        </authorList>
    </citation>
    <scope>NUCLEOTIDE SEQUENCE [LARGE SCALE GENOMIC DNA]</scope>
    <source>
        <strain evidence="10 11">NBRC 103055</strain>
    </source>
</reference>
<evidence type="ECO:0000256" key="2">
    <source>
        <dbReference type="ARBA" id="ARBA00009347"/>
    </source>
</evidence>
<dbReference type="Pfam" id="PF00441">
    <property type="entry name" value="Acyl-CoA_dh_1"/>
    <property type="match status" value="1"/>
</dbReference>
<dbReference type="PROSITE" id="PS00072">
    <property type="entry name" value="ACYL_COA_DH_1"/>
    <property type="match status" value="1"/>
</dbReference>
<dbReference type="EMBL" id="BJUU01000002">
    <property type="protein sequence ID" value="GEK79109.1"/>
    <property type="molecule type" value="Genomic_DNA"/>
</dbReference>
<dbReference type="Pfam" id="PF02771">
    <property type="entry name" value="Acyl-CoA_dh_N"/>
    <property type="match status" value="1"/>
</dbReference>
<dbReference type="GO" id="GO:0003995">
    <property type="term" value="F:acyl-CoA dehydrogenase activity"/>
    <property type="evidence" value="ECO:0007669"/>
    <property type="project" value="InterPro"/>
</dbReference>
<comment type="cofactor">
    <cofactor evidence="1 6">
        <name>FAD</name>
        <dbReference type="ChEBI" id="CHEBI:57692"/>
    </cofactor>
</comment>
<sequence>MDFAYSPEQADLSAHLRNWMDAKVTKAQARAWEADEGNYPVRLWNLMTEQGLHAVGLPEEYGGAGSGVMDQMIVCRELSRNLGGLSFVWGVSSFCAKSVALYAQEVMKRELLPRLAAGEIRMSIAVTEPGGGTDLLGGMRTTASKVDGGWRINGQKIWSTGAKAADYLLVLARTDPHASKPSRGVTMFLIPNPAAGLQIEAIPKLGMRSMSSCSVFLDDVFVAEDHVIGEVNRGWYQMLPTLNNERIMIAAMCAGVMDAVLEDALEYMQHREAFGRPIGQFQALQHYIADIAMWRQQASLMTNHAAWLQETGQPCGTESMMAKVVATEHAGHATDLGIQILGGMGYAQETDMQRYWRDVRLFRIGPITSEMSRNSIAESFGLPRSF</sequence>
<dbReference type="PROSITE" id="PS00073">
    <property type="entry name" value="ACYL_COA_DH_2"/>
    <property type="match status" value="1"/>
</dbReference>
<dbReference type="InterPro" id="IPR006091">
    <property type="entry name" value="Acyl-CoA_Oxase/DH_mid-dom"/>
</dbReference>
<feature type="domain" description="Acyl-CoA oxidase/dehydrogenase middle" evidence="8">
    <location>
        <begin position="124"/>
        <end position="220"/>
    </location>
</feature>
<comment type="similarity">
    <text evidence="2 6">Belongs to the acyl-CoA dehydrogenase family.</text>
</comment>
<dbReference type="Gene3D" id="1.20.140.10">
    <property type="entry name" value="Butyryl-CoA Dehydrogenase, subunit A, domain 3"/>
    <property type="match status" value="1"/>
</dbReference>
<dbReference type="SUPFAM" id="SSF56645">
    <property type="entry name" value="Acyl-CoA dehydrogenase NM domain-like"/>
    <property type="match status" value="1"/>
</dbReference>
<keyword evidence="5 6" id="KW-0560">Oxidoreductase</keyword>
<evidence type="ECO:0000256" key="6">
    <source>
        <dbReference type="RuleBase" id="RU362125"/>
    </source>
</evidence>
<name>A0AA87UR36_9MICO</name>
<dbReference type="Pfam" id="PF02770">
    <property type="entry name" value="Acyl-CoA_dh_M"/>
    <property type="match status" value="1"/>
</dbReference>
<dbReference type="InterPro" id="IPR036250">
    <property type="entry name" value="AcylCo_DH-like_C"/>
</dbReference>
<dbReference type="InterPro" id="IPR009075">
    <property type="entry name" value="AcylCo_DH/oxidase_C"/>
</dbReference>
<evidence type="ECO:0000259" key="8">
    <source>
        <dbReference type="Pfam" id="PF02770"/>
    </source>
</evidence>
<dbReference type="GO" id="GO:0050660">
    <property type="term" value="F:flavin adenine dinucleotide binding"/>
    <property type="evidence" value="ECO:0007669"/>
    <property type="project" value="InterPro"/>
</dbReference>
<comment type="caution">
    <text evidence="10">The sequence shown here is derived from an EMBL/GenBank/DDBJ whole genome shotgun (WGS) entry which is preliminary data.</text>
</comment>
<feature type="domain" description="Acyl-CoA dehydrogenase/oxidase C-terminal" evidence="7">
    <location>
        <begin position="232"/>
        <end position="379"/>
    </location>
</feature>
<dbReference type="InterPro" id="IPR013786">
    <property type="entry name" value="AcylCoA_DH/ox_N"/>
</dbReference>
<dbReference type="FunFam" id="1.20.140.10:FF:000001">
    <property type="entry name" value="Acyl-CoA dehydrogenase"/>
    <property type="match status" value="1"/>
</dbReference>
<dbReference type="CDD" id="cd00567">
    <property type="entry name" value="ACAD"/>
    <property type="match status" value="1"/>
</dbReference>
<dbReference type="PIRSF" id="PIRSF016578">
    <property type="entry name" value="HsaA"/>
    <property type="match status" value="1"/>
</dbReference>
<dbReference type="InterPro" id="IPR009100">
    <property type="entry name" value="AcylCoA_DH/oxidase_NM_dom_sf"/>
</dbReference>
<dbReference type="FunFam" id="2.40.110.10:FF:000002">
    <property type="entry name" value="Acyl-CoA dehydrogenase fadE12"/>
    <property type="match status" value="1"/>
</dbReference>
<organism evidence="10 11">
    <name type="scientific">Agrococcus baldri</name>
    <dbReference type="NCBI Taxonomy" id="153730"/>
    <lineage>
        <taxon>Bacteria</taxon>
        <taxon>Bacillati</taxon>
        <taxon>Actinomycetota</taxon>
        <taxon>Actinomycetes</taxon>
        <taxon>Micrococcales</taxon>
        <taxon>Microbacteriaceae</taxon>
        <taxon>Agrococcus</taxon>
    </lineage>
</organism>
<keyword evidence="3 6" id="KW-0285">Flavoprotein</keyword>
<feature type="domain" description="Acyl-CoA dehydrogenase/oxidase N-terminal" evidence="9">
    <location>
        <begin position="6"/>
        <end position="119"/>
    </location>
</feature>
<evidence type="ECO:0000259" key="7">
    <source>
        <dbReference type="Pfam" id="PF00441"/>
    </source>
</evidence>